<organism evidence="2 3">
    <name type="scientific">Aspergillus welwitschiae</name>
    <dbReference type="NCBI Taxonomy" id="1341132"/>
    <lineage>
        <taxon>Eukaryota</taxon>
        <taxon>Fungi</taxon>
        <taxon>Dikarya</taxon>
        <taxon>Ascomycota</taxon>
        <taxon>Pezizomycotina</taxon>
        <taxon>Eurotiomycetes</taxon>
        <taxon>Eurotiomycetidae</taxon>
        <taxon>Eurotiales</taxon>
        <taxon>Aspergillaceae</taxon>
        <taxon>Aspergillus</taxon>
        <taxon>Aspergillus subgen. Circumdati</taxon>
    </lineage>
</organism>
<protein>
    <submittedName>
        <fullName evidence="2">Uncharacterized protein</fullName>
    </submittedName>
</protein>
<sequence length="135" mass="15069">MNPYHQASLRREQNKNNVSWTVGNYQPIISTSSVITRVPYCIRVPFPPSSTTREGDVVKSRHLQTLPHPRRPTSSPTANHGSTQSRTDSSTSIPPKQAISSNPRRSLHARELPLTEELPARPAPSKANIRGDEQR</sequence>
<gene>
    <name evidence="2" type="ORF">BDQ94DRAFT_136997</name>
</gene>
<name>A0A3F3QDW3_9EURO</name>
<dbReference type="RefSeq" id="XP_026629888.1">
    <property type="nucleotide sequence ID" value="XM_026764982.1"/>
</dbReference>
<keyword evidence="3" id="KW-1185">Reference proteome</keyword>
<evidence type="ECO:0000313" key="2">
    <source>
        <dbReference type="EMBL" id="RDH36866.1"/>
    </source>
</evidence>
<accession>A0A3F3QDW3</accession>
<evidence type="ECO:0000313" key="3">
    <source>
        <dbReference type="Proteomes" id="UP000253729"/>
    </source>
</evidence>
<feature type="region of interest" description="Disordered" evidence="1">
    <location>
        <begin position="43"/>
        <end position="135"/>
    </location>
</feature>
<proteinExistence type="predicted"/>
<dbReference type="Proteomes" id="UP000253729">
    <property type="component" value="Unassembled WGS sequence"/>
</dbReference>
<dbReference type="AlphaFoldDB" id="A0A3F3QDW3"/>
<reference evidence="2 3" key="1">
    <citation type="submission" date="2018-07" db="EMBL/GenBank/DDBJ databases">
        <title>The genomes of Aspergillus section Nigri reveals drivers in fungal speciation.</title>
        <authorList>
            <consortium name="DOE Joint Genome Institute"/>
            <person name="Vesth T.C."/>
            <person name="Nybo J."/>
            <person name="Theobald S."/>
            <person name="Brandl J."/>
            <person name="Frisvad J.C."/>
            <person name="Nielsen K.F."/>
            <person name="Lyhne E.K."/>
            <person name="Kogle M.E."/>
            <person name="Kuo A."/>
            <person name="Riley R."/>
            <person name="Clum A."/>
            <person name="Nolan M."/>
            <person name="Lipzen A."/>
            <person name="Salamov A."/>
            <person name="Henrissat B."/>
            <person name="Wiebenga A."/>
            <person name="De vries R.P."/>
            <person name="Grigoriev I.V."/>
            <person name="Mortensen U.H."/>
            <person name="Andersen M.R."/>
            <person name="Baker S.E."/>
        </authorList>
    </citation>
    <scope>NUCLEOTIDE SEQUENCE [LARGE SCALE GENOMIC DNA]</scope>
    <source>
        <strain evidence="2 3">CBS 139.54b</strain>
    </source>
</reference>
<feature type="compositionally biased region" description="Polar residues" evidence="1">
    <location>
        <begin position="72"/>
        <end position="104"/>
    </location>
</feature>
<evidence type="ECO:0000256" key="1">
    <source>
        <dbReference type="SAM" id="MobiDB-lite"/>
    </source>
</evidence>
<dbReference type="EMBL" id="KZ852036">
    <property type="protein sequence ID" value="RDH36866.1"/>
    <property type="molecule type" value="Genomic_DNA"/>
</dbReference>
<dbReference type="GeneID" id="38133338"/>